<name>A0A196S4A8_BLAHN</name>
<protein>
    <submittedName>
        <fullName evidence="2">Uncharacterized protein</fullName>
    </submittedName>
</protein>
<dbReference type="AlphaFoldDB" id="A0A196S4A8"/>
<sequence length="202" mass="22471">MCVRRDSLRDSSKITADYSDSVVELPFQFSLQFQMNPVPDYPQPGYPQPQPGYPQPGYPQPAYPQAQPVVITEDMKKMFGFAHCVHICSIIEIVLESISIVGLVFLAFPIAGKRIIRTWNDSDISCYKVWRLIILVLDILAIVGSIINGQWSGMGASIVGCAISAWLYWLVYQVQVLKAQTTASSESLAQGYVAANEPCRCF</sequence>
<proteinExistence type="predicted"/>
<evidence type="ECO:0000256" key="1">
    <source>
        <dbReference type="SAM" id="Phobius"/>
    </source>
</evidence>
<gene>
    <name evidence="2" type="ORF">AV274_6362</name>
</gene>
<keyword evidence="1" id="KW-0812">Transmembrane</keyword>
<dbReference type="EMBL" id="LXWW01000571">
    <property type="protein sequence ID" value="OAO11968.1"/>
    <property type="molecule type" value="Genomic_DNA"/>
</dbReference>
<keyword evidence="1" id="KW-1133">Transmembrane helix</keyword>
<accession>A0A196S4A8</accession>
<feature type="transmembrane region" description="Helical" evidence="1">
    <location>
        <begin position="129"/>
        <end position="147"/>
    </location>
</feature>
<keyword evidence="1" id="KW-0472">Membrane</keyword>
<reference evidence="2 3" key="1">
    <citation type="submission" date="2016-05" db="EMBL/GenBank/DDBJ databases">
        <title>Nuclear genome of Blastocystis sp. subtype 1 NandII.</title>
        <authorList>
            <person name="Gentekaki E."/>
            <person name="Curtis B."/>
            <person name="Stairs C."/>
            <person name="Eme L."/>
            <person name="Herman E."/>
            <person name="Klimes V."/>
            <person name="Arias M.C."/>
            <person name="Elias M."/>
            <person name="Hilliou F."/>
            <person name="Klute M."/>
            <person name="Malik S.-B."/>
            <person name="Pightling A."/>
            <person name="Rachubinski R."/>
            <person name="Salas D."/>
            <person name="Schlacht A."/>
            <person name="Suga H."/>
            <person name="Archibald J."/>
            <person name="Ball S.G."/>
            <person name="Clark G."/>
            <person name="Dacks J."/>
            <person name="Van Der Giezen M."/>
            <person name="Tsaousis A."/>
            <person name="Roger A."/>
        </authorList>
    </citation>
    <scope>NUCLEOTIDE SEQUENCE [LARGE SCALE GENOMIC DNA]</scope>
    <source>
        <strain evidence="3">ATCC 50177 / NandII</strain>
    </source>
</reference>
<comment type="caution">
    <text evidence="2">The sequence shown here is derived from an EMBL/GenBank/DDBJ whole genome shotgun (WGS) entry which is preliminary data.</text>
</comment>
<dbReference type="Proteomes" id="UP000078348">
    <property type="component" value="Unassembled WGS sequence"/>
</dbReference>
<evidence type="ECO:0000313" key="3">
    <source>
        <dbReference type="Proteomes" id="UP000078348"/>
    </source>
</evidence>
<evidence type="ECO:0000313" key="2">
    <source>
        <dbReference type="EMBL" id="OAO11968.1"/>
    </source>
</evidence>
<keyword evidence="3" id="KW-1185">Reference proteome</keyword>
<feature type="transmembrane region" description="Helical" evidence="1">
    <location>
        <begin position="153"/>
        <end position="171"/>
    </location>
</feature>
<organism evidence="2 3">
    <name type="scientific">Blastocystis sp. subtype 1 (strain ATCC 50177 / NandII)</name>
    <dbReference type="NCBI Taxonomy" id="478820"/>
    <lineage>
        <taxon>Eukaryota</taxon>
        <taxon>Sar</taxon>
        <taxon>Stramenopiles</taxon>
        <taxon>Bigyra</taxon>
        <taxon>Opalozoa</taxon>
        <taxon>Opalinata</taxon>
        <taxon>Blastocystidae</taxon>
        <taxon>Blastocystis</taxon>
    </lineage>
</organism>
<feature type="transmembrane region" description="Helical" evidence="1">
    <location>
        <begin position="80"/>
        <end position="108"/>
    </location>
</feature>